<keyword evidence="2" id="KW-1185">Reference proteome</keyword>
<dbReference type="EMBL" id="JACGWS010000012">
    <property type="protein sequence ID" value="MBC8756561.1"/>
    <property type="molecule type" value="Genomic_DNA"/>
</dbReference>
<sequence>MIVVTLLLCINCVSQNITKIHISKVKSEIKGIKYEYKVKDSTDLNFINIKYKEDMGHVTNVQYALKENLPDGRYKIYVDKTLREDGYIKQNAKEGIWITYNEKGEKRLTPYKKGKASGIIKEFYKNGSLKSETNVRANEILFRTTFYKKGKIKTQEQFKNGRCVEIRKYNIKGKQIDANNG</sequence>
<proteinExistence type="predicted"/>
<comment type="caution">
    <text evidence="1">The sequence shown here is derived from an EMBL/GenBank/DDBJ whole genome shotgun (WGS) entry which is preliminary data.</text>
</comment>
<name>A0ABR7QDV5_9FLAO</name>
<dbReference type="Proteomes" id="UP000619238">
    <property type="component" value="Unassembled WGS sequence"/>
</dbReference>
<accession>A0ABR7QDV5</accession>
<organism evidence="1 2">
    <name type="scientific">Kordia aestuariivivens</name>
    <dbReference type="NCBI Taxonomy" id="2759037"/>
    <lineage>
        <taxon>Bacteria</taxon>
        <taxon>Pseudomonadati</taxon>
        <taxon>Bacteroidota</taxon>
        <taxon>Flavobacteriia</taxon>
        <taxon>Flavobacteriales</taxon>
        <taxon>Flavobacteriaceae</taxon>
        <taxon>Kordia</taxon>
    </lineage>
</organism>
<reference evidence="1 2" key="1">
    <citation type="submission" date="2020-07" db="EMBL/GenBank/DDBJ databases">
        <title>Description of Kordia aestuariivivens sp. nov., isolated from a tidal flat.</title>
        <authorList>
            <person name="Park S."/>
            <person name="Yoon J.-H."/>
        </authorList>
    </citation>
    <scope>NUCLEOTIDE SEQUENCE [LARGE SCALE GENOMIC DNA]</scope>
    <source>
        <strain evidence="1 2">YSTF-M3</strain>
    </source>
</reference>
<evidence type="ECO:0000313" key="2">
    <source>
        <dbReference type="Proteomes" id="UP000619238"/>
    </source>
</evidence>
<dbReference type="SUPFAM" id="SSF82185">
    <property type="entry name" value="Histone H3 K4-specific methyltransferase SET7/9 N-terminal domain"/>
    <property type="match status" value="1"/>
</dbReference>
<dbReference type="RefSeq" id="WP_187563600.1">
    <property type="nucleotide sequence ID" value="NZ_JACGWS010000012.1"/>
</dbReference>
<protein>
    <recommendedName>
        <fullName evidence="3">Toxin-antitoxin system YwqK family antitoxin</fullName>
    </recommendedName>
</protein>
<evidence type="ECO:0008006" key="3">
    <source>
        <dbReference type="Google" id="ProtNLM"/>
    </source>
</evidence>
<evidence type="ECO:0000313" key="1">
    <source>
        <dbReference type="EMBL" id="MBC8756561.1"/>
    </source>
</evidence>
<dbReference type="Gene3D" id="3.90.930.1">
    <property type="match status" value="1"/>
</dbReference>
<gene>
    <name evidence="1" type="ORF">H2O64_17955</name>
</gene>